<accession>A0A4R2CMH6</accession>
<comment type="caution">
    <text evidence="1">The sequence shown here is derived from an EMBL/GenBank/DDBJ whole genome shotgun (WGS) entry which is preliminary data.</text>
</comment>
<gene>
    <name evidence="1" type="ORF">EV665_112143</name>
</gene>
<dbReference type="AlphaFoldDB" id="A0A4R2CMH6"/>
<sequence>MSNYVDDIERALDRLVEVRRTLIPKLGDDKDAYAELAAIQSSLVHLVKARDQERSIAKGSSVAQSIGVVA</sequence>
<proteinExistence type="predicted"/>
<name>A0A4R2CMH6_SHIGR</name>
<protein>
    <submittedName>
        <fullName evidence="1">Uncharacterized protein</fullName>
    </submittedName>
</protein>
<dbReference type="Proteomes" id="UP000295351">
    <property type="component" value="Unassembled WGS sequence"/>
</dbReference>
<reference evidence="1 2" key="1">
    <citation type="submission" date="2019-03" db="EMBL/GenBank/DDBJ databases">
        <title>Genomic Encyclopedia of Type Strains, Phase IV (KMG-IV): sequencing the most valuable type-strain genomes for metagenomic binning, comparative biology and taxonomic classification.</title>
        <authorList>
            <person name="Goeker M."/>
        </authorList>
    </citation>
    <scope>NUCLEOTIDE SEQUENCE [LARGE SCALE GENOMIC DNA]</scope>
    <source>
        <strain evidence="1 2">DSM 18401</strain>
    </source>
</reference>
<dbReference type="EMBL" id="SLVX01000012">
    <property type="protein sequence ID" value="TCN42408.1"/>
    <property type="molecule type" value="Genomic_DNA"/>
</dbReference>
<evidence type="ECO:0000313" key="2">
    <source>
        <dbReference type="Proteomes" id="UP000295351"/>
    </source>
</evidence>
<dbReference type="RefSeq" id="WP_133035280.1">
    <property type="nucleotide sequence ID" value="NZ_BAABEI010000012.1"/>
</dbReference>
<keyword evidence="2" id="KW-1185">Reference proteome</keyword>
<organism evidence="1 2">
    <name type="scientific">Shinella granuli</name>
    <dbReference type="NCBI Taxonomy" id="323621"/>
    <lineage>
        <taxon>Bacteria</taxon>
        <taxon>Pseudomonadati</taxon>
        <taxon>Pseudomonadota</taxon>
        <taxon>Alphaproteobacteria</taxon>
        <taxon>Hyphomicrobiales</taxon>
        <taxon>Rhizobiaceae</taxon>
        <taxon>Shinella</taxon>
    </lineage>
</organism>
<evidence type="ECO:0000313" key="1">
    <source>
        <dbReference type="EMBL" id="TCN42408.1"/>
    </source>
</evidence>